<dbReference type="SUPFAM" id="SSF53474">
    <property type="entry name" value="alpha/beta-Hydrolases"/>
    <property type="match status" value="1"/>
</dbReference>
<evidence type="ECO:0000259" key="1">
    <source>
        <dbReference type="Pfam" id="PF12697"/>
    </source>
</evidence>
<name>A0A502CI85_9MICO</name>
<evidence type="ECO:0000313" key="3">
    <source>
        <dbReference type="Proteomes" id="UP000317722"/>
    </source>
</evidence>
<dbReference type="PANTHER" id="PTHR37017">
    <property type="entry name" value="AB HYDROLASE-1 DOMAIN-CONTAINING PROTEIN-RELATED"/>
    <property type="match status" value="1"/>
</dbReference>
<dbReference type="InterPro" id="IPR029058">
    <property type="entry name" value="AB_hydrolase_fold"/>
</dbReference>
<reference evidence="2 3" key="1">
    <citation type="journal article" date="2019" name="Environ. Microbiol.">
        <title>Species interactions and distinct microbial communities in high Arctic permafrost affected cryosols are associated with the CH4 and CO2 gas fluxes.</title>
        <authorList>
            <person name="Altshuler I."/>
            <person name="Hamel J."/>
            <person name="Turney S."/>
            <person name="Magnuson E."/>
            <person name="Levesque R."/>
            <person name="Greer C."/>
            <person name="Whyte L.G."/>
        </authorList>
    </citation>
    <scope>NUCLEOTIDE SEQUENCE [LARGE SCALE GENOMIC DNA]</scope>
    <source>
        <strain evidence="2 3">S9.3A</strain>
    </source>
</reference>
<evidence type="ECO:0000313" key="2">
    <source>
        <dbReference type="EMBL" id="TPG12897.1"/>
    </source>
</evidence>
<dbReference type="InterPro" id="IPR052897">
    <property type="entry name" value="Sec-Metab_Biosynth_Hydrolase"/>
</dbReference>
<comment type="caution">
    <text evidence="2">The sequence shown here is derived from an EMBL/GenBank/DDBJ whole genome shotgun (WGS) entry which is preliminary data.</text>
</comment>
<proteinExistence type="predicted"/>
<protein>
    <submittedName>
        <fullName evidence="2">Alpha/beta hydrolase</fullName>
    </submittedName>
</protein>
<dbReference type="InterPro" id="IPR000073">
    <property type="entry name" value="AB_hydrolase_1"/>
</dbReference>
<dbReference type="OrthoDB" id="9814966at2"/>
<organism evidence="2 3">
    <name type="scientific">Pedococcus bigeumensis</name>
    <dbReference type="NCBI Taxonomy" id="433644"/>
    <lineage>
        <taxon>Bacteria</taxon>
        <taxon>Bacillati</taxon>
        <taxon>Actinomycetota</taxon>
        <taxon>Actinomycetes</taxon>
        <taxon>Micrococcales</taxon>
        <taxon>Intrasporangiaceae</taxon>
        <taxon>Pedococcus</taxon>
    </lineage>
</organism>
<accession>A0A502CI85</accession>
<keyword evidence="2" id="KW-0378">Hydrolase</keyword>
<dbReference type="Gene3D" id="3.40.50.1820">
    <property type="entry name" value="alpha/beta hydrolase"/>
    <property type="match status" value="1"/>
</dbReference>
<gene>
    <name evidence="2" type="ORF">EAH86_19340</name>
</gene>
<dbReference type="GO" id="GO:0016787">
    <property type="term" value="F:hydrolase activity"/>
    <property type="evidence" value="ECO:0007669"/>
    <property type="project" value="UniProtKB-KW"/>
</dbReference>
<dbReference type="AlphaFoldDB" id="A0A502CI85"/>
<sequence length="232" mass="24437">MSTKSPTIALVHGGFVDGSGWQAVHDLLRTDGYNVAVVQNPTLSLEGDVAATHHVLDDYDGPVVLVGHSYGGAVITEAGTHPQVEALVYVTAFAPDQGESVQTLIADPPPGAPVPPILPPRNGFLALDREKFADSFAGDLKPDQATFMANSQVPWGLEALGGVVSTAAWRSKPSWYLVATDDRMIPPPAQRAMAERAGAQVVEVPGSHSVYLSQPQAVVDLIRTAAESLTRA</sequence>
<feature type="domain" description="AB hydrolase-1" evidence="1">
    <location>
        <begin position="10"/>
        <end position="220"/>
    </location>
</feature>
<keyword evidence="3" id="KW-1185">Reference proteome</keyword>
<dbReference type="RefSeq" id="WP_140743796.1">
    <property type="nucleotide sequence ID" value="NZ_RCZM01000008.1"/>
</dbReference>
<dbReference type="PANTHER" id="PTHR37017:SF11">
    <property type="entry name" value="ESTERASE_LIPASE_THIOESTERASE DOMAIN-CONTAINING PROTEIN"/>
    <property type="match status" value="1"/>
</dbReference>
<dbReference type="Proteomes" id="UP000317722">
    <property type="component" value="Unassembled WGS sequence"/>
</dbReference>
<dbReference type="EMBL" id="RCZM01000008">
    <property type="protein sequence ID" value="TPG12897.1"/>
    <property type="molecule type" value="Genomic_DNA"/>
</dbReference>
<dbReference type="Pfam" id="PF12697">
    <property type="entry name" value="Abhydrolase_6"/>
    <property type="match status" value="1"/>
</dbReference>